<sequence>MKSSLEKFGRKLTMHKNDSKEKRDHQPSALLDEVVQASKDMQDIRNCYDGLISAAAAMTNSIFEFSESLHEMGTCLLDKTTTDADGECGRVLSTLGNIQSELQRISDIYRSYVIVTITNPSESLLSELRKVEEMKLQCDEKREAYEYMISQHKEKGKLRSGKAESSIAHKLEEAQDEYNTLARLCAFRVKSLKEGQCRSLLTQATRHHAAQLDFFRKGFKVLEAVDPVIRIVAEKHRIDYQLSKLDNGNAGHGEGMNNYESIDDAGLSFDYGQKKQGLDNFGTSSNPMEVDPLDIPHLQVPTLEDREINHVKHQGEQLFGRQTQTHSHTSYSAPLYPDFVDSSERPRETRRKVYSYVLPPPVDTKSPASRTPTSVSQTNPFHNLQPPLPVDHEKQERDFGNDNTSTPTSTSKPRSSIKNSNGINPSIQLPSPSGERFRRDAHSAFDSKVDKRQAYSGPLPPTKPFSGKIATANGPVSSTELPPMRRSVSPQPLSSPKINELHELPRPPSSLALSKPGVSPGGASAPSFFKNQDINRTPAAAASPLPPPPLVVPRSFSVHSSNPSAMVQKRSLQATSKMEAELC</sequence>
<evidence type="ECO:0000313" key="1">
    <source>
        <dbReference type="EMBL" id="KAI3748162.1"/>
    </source>
</evidence>
<gene>
    <name evidence="1" type="ORF">L6452_11068</name>
</gene>
<accession>A0ACB9DNM9</accession>
<dbReference type="Proteomes" id="UP001055879">
    <property type="component" value="Linkage Group LG03"/>
</dbReference>
<name>A0ACB9DNM9_ARCLA</name>
<reference evidence="2" key="1">
    <citation type="journal article" date="2022" name="Mol. Ecol. Resour.">
        <title>The genomes of chicory, endive, great burdock and yacon provide insights into Asteraceae palaeo-polyploidization history and plant inulin production.</title>
        <authorList>
            <person name="Fan W."/>
            <person name="Wang S."/>
            <person name="Wang H."/>
            <person name="Wang A."/>
            <person name="Jiang F."/>
            <person name="Liu H."/>
            <person name="Zhao H."/>
            <person name="Xu D."/>
            <person name="Zhang Y."/>
        </authorList>
    </citation>
    <scope>NUCLEOTIDE SEQUENCE [LARGE SCALE GENOMIC DNA]</scope>
    <source>
        <strain evidence="2">cv. Niubang</strain>
    </source>
</reference>
<proteinExistence type="predicted"/>
<dbReference type="EMBL" id="CM042049">
    <property type="protein sequence ID" value="KAI3748162.1"/>
    <property type="molecule type" value="Genomic_DNA"/>
</dbReference>
<comment type="caution">
    <text evidence="1">The sequence shown here is derived from an EMBL/GenBank/DDBJ whole genome shotgun (WGS) entry which is preliminary data.</text>
</comment>
<protein>
    <submittedName>
        <fullName evidence="1">Uncharacterized protein</fullName>
    </submittedName>
</protein>
<keyword evidence="2" id="KW-1185">Reference proteome</keyword>
<reference evidence="1 2" key="2">
    <citation type="journal article" date="2022" name="Mol. Ecol. Resour.">
        <title>The genomes of chicory, endive, great burdock and yacon provide insights into Asteraceae paleo-polyploidization history and plant inulin production.</title>
        <authorList>
            <person name="Fan W."/>
            <person name="Wang S."/>
            <person name="Wang H."/>
            <person name="Wang A."/>
            <person name="Jiang F."/>
            <person name="Liu H."/>
            <person name="Zhao H."/>
            <person name="Xu D."/>
            <person name="Zhang Y."/>
        </authorList>
    </citation>
    <scope>NUCLEOTIDE SEQUENCE [LARGE SCALE GENOMIC DNA]</scope>
    <source>
        <strain evidence="2">cv. Niubang</strain>
    </source>
</reference>
<organism evidence="1 2">
    <name type="scientific">Arctium lappa</name>
    <name type="common">Greater burdock</name>
    <name type="synonym">Lappa major</name>
    <dbReference type="NCBI Taxonomy" id="4217"/>
    <lineage>
        <taxon>Eukaryota</taxon>
        <taxon>Viridiplantae</taxon>
        <taxon>Streptophyta</taxon>
        <taxon>Embryophyta</taxon>
        <taxon>Tracheophyta</taxon>
        <taxon>Spermatophyta</taxon>
        <taxon>Magnoliopsida</taxon>
        <taxon>eudicotyledons</taxon>
        <taxon>Gunneridae</taxon>
        <taxon>Pentapetalae</taxon>
        <taxon>asterids</taxon>
        <taxon>campanulids</taxon>
        <taxon>Asterales</taxon>
        <taxon>Asteraceae</taxon>
        <taxon>Carduoideae</taxon>
        <taxon>Cardueae</taxon>
        <taxon>Arctiinae</taxon>
        <taxon>Arctium</taxon>
    </lineage>
</organism>
<evidence type="ECO:0000313" key="2">
    <source>
        <dbReference type="Proteomes" id="UP001055879"/>
    </source>
</evidence>